<evidence type="ECO:0000313" key="7">
    <source>
        <dbReference type="EMBL" id="TPX32181.1"/>
    </source>
</evidence>
<dbReference type="GO" id="GO:0005524">
    <property type="term" value="F:ATP binding"/>
    <property type="evidence" value="ECO:0007669"/>
    <property type="project" value="UniProtKB-KW"/>
</dbReference>
<dbReference type="PROSITE" id="PS00108">
    <property type="entry name" value="PROTEIN_KINASE_ST"/>
    <property type="match status" value="1"/>
</dbReference>
<dbReference type="OrthoDB" id="26722at2759"/>
<dbReference type="RefSeq" id="XP_031023431.1">
    <property type="nucleotide sequence ID" value="XM_031170540.1"/>
</dbReference>
<proteinExistence type="predicted"/>
<keyword evidence="1" id="KW-0808">Transferase</keyword>
<dbReference type="SUPFAM" id="SSF56112">
    <property type="entry name" value="Protein kinase-like (PK-like)"/>
    <property type="match status" value="1"/>
</dbReference>
<dbReference type="GO" id="GO:0004672">
    <property type="term" value="F:protein kinase activity"/>
    <property type="evidence" value="ECO:0007669"/>
    <property type="project" value="InterPro"/>
</dbReference>
<protein>
    <recommendedName>
        <fullName evidence="6">Protein kinase domain-containing protein</fullName>
    </recommendedName>
</protein>
<keyword evidence="3" id="KW-0418">Kinase</keyword>
<accession>A0A507BYI2</accession>
<evidence type="ECO:0000259" key="6">
    <source>
        <dbReference type="PROSITE" id="PS50011"/>
    </source>
</evidence>
<comment type="caution">
    <text evidence="7">The sequence shown here is derived from an EMBL/GenBank/DDBJ whole genome shotgun (WGS) entry which is preliminary data.</text>
</comment>
<dbReference type="Pfam" id="PF00069">
    <property type="entry name" value="Pkinase"/>
    <property type="match status" value="1"/>
</dbReference>
<feature type="compositionally biased region" description="Basic and acidic residues" evidence="5">
    <location>
        <begin position="660"/>
        <end position="675"/>
    </location>
</feature>
<dbReference type="InterPro" id="IPR050538">
    <property type="entry name" value="MAP_kinase_kinase_kinase"/>
</dbReference>
<gene>
    <name evidence="7" type="ORF">SmJEL517_g04612</name>
</gene>
<feature type="region of interest" description="Disordered" evidence="5">
    <location>
        <begin position="532"/>
        <end position="575"/>
    </location>
</feature>
<sequence>MAVIASREPSIYIHHSLNPPYTSLHVSSYAKQPSCALELSIFLLNTAKTLSSLRKAQRQYRTTRAPPFSSVTKSLSSSGEYVEQVMEAEAPKAGVVSSMESLVVLFGHMRISGSVEKSSSTASEGLDSPSSPASNSAVFLSVVDSHAVHLSDPIRDVPTSNDYLKEFAHSTTPPTSAEAPKSDPSFSASARLLRREDYSIIRALDKGAFGEVQLAQDKNGNEVVLKTVGSLFDGAREVNMLSSLSHKNIMAIYGYWIEGGSVVMVLELGEMRSLASVLKYGGVMDEKTAAQYILGVIEGLEYLHSLNIIHLDLKPDNILVMYDGTIRLADFGLSGFVFEFEGDRSAGGTPGFAAPEILLGGEVTCKVDVYSMGATLLEMLTGKSPYDELETAEALKSTVADDMPLPPHISPELKDFFKLCFEKKLHHRAHVDEFLHHPWILEFTYSAPSMWTSTVTTAALSAPTAPASAVPPSSSTTKRDDLVTAPKKSLLLSGSSVSSSVIPPVAEGFTGALSDGPIASASSSTEGYYKSSFNSSAPCPSTLNTRKDSMASADKSGTTVSSLRSSVESTGSVNSEGKSVLGEEIITTCPAIGQQHFKSRKWFCFTARNRHKTPAKKQVEVAPVHESPPSYDKWPRPVSSSPATTRTPYYKLVFDRVRRKSEEKGVKAPPAEKKQTPWYNPKGWFRQVSYQ</sequence>
<keyword evidence="4" id="KW-0067">ATP-binding</keyword>
<evidence type="ECO:0000256" key="2">
    <source>
        <dbReference type="ARBA" id="ARBA00022741"/>
    </source>
</evidence>
<evidence type="ECO:0000256" key="5">
    <source>
        <dbReference type="SAM" id="MobiDB-lite"/>
    </source>
</evidence>
<dbReference type="SMART" id="SM00220">
    <property type="entry name" value="S_TKc"/>
    <property type="match status" value="1"/>
</dbReference>
<evidence type="ECO:0000256" key="3">
    <source>
        <dbReference type="ARBA" id="ARBA00022777"/>
    </source>
</evidence>
<feature type="compositionally biased region" description="Polar residues" evidence="5">
    <location>
        <begin position="555"/>
        <end position="575"/>
    </location>
</feature>
<evidence type="ECO:0000256" key="4">
    <source>
        <dbReference type="ARBA" id="ARBA00022840"/>
    </source>
</evidence>
<feature type="compositionally biased region" description="Polar residues" evidence="5">
    <location>
        <begin position="532"/>
        <end position="544"/>
    </location>
</feature>
<keyword evidence="2" id="KW-0547">Nucleotide-binding</keyword>
<feature type="domain" description="Protein kinase" evidence="6">
    <location>
        <begin position="198"/>
        <end position="440"/>
    </location>
</feature>
<dbReference type="InterPro" id="IPR000719">
    <property type="entry name" value="Prot_kinase_dom"/>
</dbReference>
<dbReference type="GeneID" id="42005837"/>
<dbReference type="InterPro" id="IPR011009">
    <property type="entry name" value="Kinase-like_dom_sf"/>
</dbReference>
<dbReference type="PANTHER" id="PTHR48016">
    <property type="entry name" value="MAP KINASE KINASE KINASE SSK2-RELATED-RELATED"/>
    <property type="match status" value="1"/>
</dbReference>
<feature type="compositionally biased region" description="Low complexity" evidence="5">
    <location>
        <begin position="462"/>
        <end position="476"/>
    </location>
</feature>
<feature type="region of interest" description="Disordered" evidence="5">
    <location>
        <begin position="166"/>
        <end position="185"/>
    </location>
</feature>
<feature type="region of interest" description="Disordered" evidence="5">
    <location>
        <begin position="660"/>
        <end position="691"/>
    </location>
</feature>
<reference evidence="7 8" key="1">
    <citation type="journal article" date="2019" name="Sci. Rep.">
        <title>Comparative genomics of chytrid fungi reveal insights into the obligate biotrophic and pathogenic lifestyle of Synchytrium endobioticum.</title>
        <authorList>
            <person name="van de Vossenberg B.T.L.H."/>
            <person name="Warris S."/>
            <person name="Nguyen H.D.T."/>
            <person name="van Gent-Pelzer M.P.E."/>
            <person name="Joly D.L."/>
            <person name="van de Geest H.C."/>
            <person name="Bonants P.J.M."/>
            <person name="Smith D.S."/>
            <person name="Levesque C.A."/>
            <person name="van der Lee T.A.J."/>
        </authorList>
    </citation>
    <scope>NUCLEOTIDE SEQUENCE [LARGE SCALE GENOMIC DNA]</scope>
    <source>
        <strain evidence="7 8">JEL517</strain>
    </source>
</reference>
<dbReference type="PANTHER" id="PTHR48016:SF56">
    <property type="entry name" value="MAPKK KINASE"/>
    <property type="match status" value="1"/>
</dbReference>
<dbReference type="Gene3D" id="1.10.510.10">
    <property type="entry name" value="Transferase(Phosphotransferase) domain 1"/>
    <property type="match status" value="1"/>
</dbReference>
<evidence type="ECO:0000313" key="8">
    <source>
        <dbReference type="Proteomes" id="UP000319731"/>
    </source>
</evidence>
<dbReference type="GO" id="GO:0000165">
    <property type="term" value="P:MAPK cascade"/>
    <property type="evidence" value="ECO:0007669"/>
    <property type="project" value="UniProtKB-ARBA"/>
</dbReference>
<organism evidence="7 8">
    <name type="scientific">Synchytrium microbalum</name>
    <dbReference type="NCBI Taxonomy" id="1806994"/>
    <lineage>
        <taxon>Eukaryota</taxon>
        <taxon>Fungi</taxon>
        <taxon>Fungi incertae sedis</taxon>
        <taxon>Chytridiomycota</taxon>
        <taxon>Chytridiomycota incertae sedis</taxon>
        <taxon>Chytridiomycetes</taxon>
        <taxon>Synchytriales</taxon>
        <taxon>Synchytriaceae</taxon>
        <taxon>Synchytrium</taxon>
    </lineage>
</organism>
<dbReference type="EMBL" id="QEAO01000033">
    <property type="protein sequence ID" value="TPX32181.1"/>
    <property type="molecule type" value="Genomic_DNA"/>
</dbReference>
<dbReference type="InterPro" id="IPR008271">
    <property type="entry name" value="Ser/Thr_kinase_AS"/>
</dbReference>
<name>A0A507BYI2_9FUNG</name>
<feature type="region of interest" description="Disordered" evidence="5">
    <location>
        <begin position="462"/>
        <end position="481"/>
    </location>
</feature>
<evidence type="ECO:0000256" key="1">
    <source>
        <dbReference type="ARBA" id="ARBA00022679"/>
    </source>
</evidence>
<dbReference type="AlphaFoldDB" id="A0A507BYI2"/>
<dbReference type="STRING" id="1806994.A0A507BYI2"/>
<keyword evidence="8" id="KW-1185">Reference proteome</keyword>
<dbReference type="PROSITE" id="PS50011">
    <property type="entry name" value="PROTEIN_KINASE_DOM"/>
    <property type="match status" value="1"/>
</dbReference>
<feature type="region of interest" description="Disordered" evidence="5">
    <location>
        <begin position="615"/>
        <end position="645"/>
    </location>
</feature>
<dbReference type="Proteomes" id="UP000319731">
    <property type="component" value="Unassembled WGS sequence"/>
</dbReference>